<reference evidence="2" key="1">
    <citation type="submission" date="2018-08" db="EMBL/GenBank/DDBJ databases">
        <authorList>
            <person name="Rodrigo-Torres L."/>
            <person name="Arahal R. D."/>
            <person name="Lucena T."/>
        </authorList>
    </citation>
    <scope>NUCLEOTIDE SEQUENCE [LARGE SCALE GENOMIC DNA]</scope>
    <source>
        <strain evidence="2">CECT 7235</strain>
    </source>
</reference>
<dbReference type="AlphaFoldDB" id="A0A3B0MW21"/>
<dbReference type="Proteomes" id="UP000272908">
    <property type="component" value="Unassembled WGS sequence"/>
</dbReference>
<dbReference type="EMBL" id="UIHC01000098">
    <property type="protein sequence ID" value="SUZ33969.1"/>
    <property type="molecule type" value="Genomic_DNA"/>
</dbReference>
<protein>
    <submittedName>
        <fullName evidence="1">Uncharacterized protein</fullName>
    </submittedName>
</protein>
<sequence length="257" mass="27091">MPKLDLTTARRVMTGAGEARAIKAGAGLWRARKPLLDDPGVIELHGFDPLWTHPDLAGAGIGQADAHVARITDLGSGGFHATQAVTAHQPVLRRAGNLWWQEFDGVSDRVIVPPGGWQGADMSLVMVARLQSAATDDARVLAGGVDGLYIALYQSGSSETTIGAGNARYVNGSLIPAPTRGDLYNAWVTEDWVVLEVAGVDFTDSNFNNGLQYPGWRGGLNLVDGEIAFVAVMPTALANTVRASLTTTLASIFGISL</sequence>
<dbReference type="RefSeq" id="WP_121097366.1">
    <property type="nucleotide sequence ID" value="NZ_UIHC01000098.1"/>
</dbReference>
<keyword evidence="2" id="KW-1185">Reference proteome</keyword>
<proteinExistence type="predicted"/>
<organism evidence="1 2">
    <name type="scientific">Roseinatronobacter ekhonensis</name>
    <dbReference type="NCBI Taxonomy" id="254356"/>
    <lineage>
        <taxon>Bacteria</taxon>
        <taxon>Pseudomonadati</taxon>
        <taxon>Pseudomonadota</taxon>
        <taxon>Alphaproteobacteria</taxon>
        <taxon>Rhodobacterales</taxon>
        <taxon>Paracoccaceae</taxon>
        <taxon>Roseinatronobacter</taxon>
    </lineage>
</organism>
<accession>A0A3B0MW21</accession>
<evidence type="ECO:0000313" key="2">
    <source>
        <dbReference type="Proteomes" id="UP000272908"/>
    </source>
</evidence>
<name>A0A3B0MW21_9RHOB</name>
<dbReference type="OrthoDB" id="7865318at2"/>
<evidence type="ECO:0000313" key="1">
    <source>
        <dbReference type="EMBL" id="SUZ33969.1"/>
    </source>
</evidence>
<gene>
    <name evidence="1" type="ORF">ROE7235_03750</name>
</gene>